<evidence type="ECO:0000313" key="6">
    <source>
        <dbReference type="Proteomes" id="UP000494245"/>
    </source>
</evidence>
<dbReference type="PROSITE" id="PS50801">
    <property type="entry name" value="STAS"/>
    <property type="match status" value="1"/>
</dbReference>
<dbReference type="PANTHER" id="PTHR44591:SF25">
    <property type="entry name" value="CHEMOTAXIS TWO-COMPONENT RESPONSE REGULATOR"/>
    <property type="match status" value="1"/>
</dbReference>
<dbReference type="Gene3D" id="3.30.750.24">
    <property type="entry name" value="STAS domain"/>
    <property type="match status" value="1"/>
</dbReference>
<accession>A0A6V8LZ21</accession>
<protein>
    <submittedName>
        <fullName evidence="5">C4-dicarboxylate transport transcriptional regulatory protein DctD</fullName>
    </submittedName>
</protein>
<evidence type="ECO:0000259" key="4">
    <source>
        <dbReference type="PROSITE" id="PS50801"/>
    </source>
</evidence>
<evidence type="ECO:0000259" key="3">
    <source>
        <dbReference type="PROSITE" id="PS50110"/>
    </source>
</evidence>
<dbReference type="SMART" id="SM00448">
    <property type="entry name" value="REC"/>
    <property type="match status" value="1"/>
</dbReference>
<organism evidence="5 6">
    <name type="scientific">Fundidesulfovibrio magnetotacticus</name>
    <dbReference type="NCBI Taxonomy" id="2730080"/>
    <lineage>
        <taxon>Bacteria</taxon>
        <taxon>Pseudomonadati</taxon>
        <taxon>Thermodesulfobacteriota</taxon>
        <taxon>Desulfovibrionia</taxon>
        <taxon>Desulfovibrionales</taxon>
        <taxon>Desulfovibrionaceae</taxon>
        <taxon>Fundidesulfovibrio</taxon>
    </lineage>
</organism>
<gene>
    <name evidence="5" type="primary">dctD_2</name>
    <name evidence="5" type="ORF">NNJEOMEG_01308</name>
</gene>
<dbReference type="Pfam" id="PF01740">
    <property type="entry name" value="STAS"/>
    <property type="match status" value="1"/>
</dbReference>
<dbReference type="SUPFAM" id="SSF52172">
    <property type="entry name" value="CheY-like"/>
    <property type="match status" value="1"/>
</dbReference>
<dbReference type="AlphaFoldDB" id="A0A6V8LZ21"/>
<dbReference type="Gene3D" id="3.40.50.2300">
    <property type="match status" value="1"/>
</dbReference>
<evidence type="ECO:0000256" key="2">
    <source>
        <dbReference type="PROSITE-ProRule" id="PRU00169"/>
    </source>
</evidence>
<reference evidence="5 6" key="2">
    <citation type="submission" date="2020-05" db="EMBL/GenBank/DDBJ databases">
        <title>Draft genome sequence of Desulfovibrio sp. strainFSS-1.</title>
        <authorList>
            <person name="Shimoshige H."/>
            <person name="Kobayashi H."/>
            <person name="Maekawa T."/>
        </authorList>
    </citation>
    <scope>NUCLEOTIDE SEQUENCE [LARGE SCALE GENOMIC DNA]</scope>
    <source>
        <strain evidence="5 6">SIID29052-01</strain>
    </source>
</reference>
<dbReference type="InterPro" id="IPR001789">
    <property type="entry name" value="Sig_transdc_resp-reg_receiver"/>
</dbReference>
<dbReference type="PANTHER" id="PTHR44591">
    <property type="entry name" value="STRESS RESPONSE REGULATOR PROTEIN 1"/>
    <property type="match status" value="1"/>
</dbReference>
<dbReference type="EMBL" id="BLTE01000004">
    <property type="protein sequence ID" value="GFK93475.1"/>
    <property type="molecule type" value="Genomic_DNA"/>
</dbReference>
<name>A0A6V8LZ21_9BACT</name>
<dbReference type="RefSeq" id="WP_173082529.1">
    <property type="nucleotide sequence ID" value="NZ_BLTE01000004.1"/>
</dbReference>
<dbReference type="Pfam" id="PF00072">
    <property type="entry name" value="Response_reg"/>
    <property type="match status" value="1"/>
</dbReference>
<evidence type="ECO:0000313" key="5">
    <source>
        <dbReference type="EMBL" id="GFK93475.1"/>
    </source>
</evidence>
<reference evidence="5 6" key="1">
    <citation type="submission" date="2020-04" db="EMBL/GenBank/DDBJ databases">
        <authorList>
            <consortium name="Desulfovibrio sp. FSS-1 genome sequencing consortium"/>
            <person name="Shimoshige H."/>
            <person name="Kobayashi H."/>
            <person name="Maekawa T."/>
        </authorList>
    </citation>
    <scope>NUCLEOTIDE SEQUENCE [LARGE SCALE GENOMIC DNA]</scope>
    <source>
        <strain evidence="5 6">SIID29052-01</strain>
    </source>
</reference>
<dbReference type="SUPFAM" id="SSF52091">
    <property type="entry name" value="SpoIIaa-like"/>
    <property type="match status" value="1"/>
</dbReference>
<dbReference type="GO" id="GO:0000160">
    <property type="term" value="P:phosphorelay signal transduction system"/>
    <property type="evidence" value="ECO:0007669"/>
    <property type="project" value="InterPro"/>
</dbReference>
<dbReference type="InterPro" id="IPR036513">
    <property type="entry name" value="STAS_dom_sf"/>
</dbReference>
<evidence type="ECO:0000256" key="1">
    <source>
        <dbReference type="ARBA" id="ARBA00022553"/>
    </source>
</evidence>
<proteinExistence type="predicted"/>
<feature type="domain" description="STAS" evidence="4">
    <location>
        <begin position="166"/>
        <end position="233"/>
    </location>
</feature>
<feature type="modified residue" description="4-aspartylphosphate" evidence="2">
    <location>
        <position position="51"/>
    </location>
</feature>
<dbReference type="InterPro" id="IPR050595">
    <property type="entry name" value="Bact_response_regulator"/>
</dbReference>
<keyword evidence="6" id="KW-1185">Reference proteome</keyword>
<dbReference type="PROSITE" id="PS50110">
    <property type="entry name" value="RESPONSE_REGULATORY"/>
    <property type="match status" value="1"/>
</dbReference>
<dbReference type="InterPro" id="IPR002645">
    <property type="entry name" value="STAS_dom"/>
</dbReference>
<dbReference type="Proteomes" id="UP000494245">
    <property type="component" value="Unassembled WGS sequence"/>
</dbReference>
<comment type="caution">
    <text evidence="5">The sequence shown here is derived from an EMBL/GenBank/DDBJ whole genome shotgun (WGS) entry which is preliminary data.</text>
</comment>
<feature type="domain" description="Response regulatory" evidence="3">
    <location>
        <begin position="2"/>
        <end position="116"/>
    </location>
</feature>
<dbReference type="InterPro" id="IPR011006">
    <property type="entry name" value="CheY-like_superfamily"/>
</dbReference>
<sequence>MRILVIDDERPTLAMFELLLEAMGYSPVPADSGEKGLELFENDHFPIVITDIKMPGIDGMEVLSRIKSGKPDTEVIVITGHGDVELALAALNLKATDFIDKPIAQEALANALQRAEKRIRRLEACNPVTTLREMEWAKVLDIAGNLSSGIESVARELAGLAGDTPLLVTVSECSSVNGAGIAGLTGIIESHAAKGGRVAISCRPENFRRVFEASGLAEIASLHRNEEDALRALLVEKA</sequence>
<keyword evidence="1 2" id="KW-0597">Phosphoprotein</keyword>